<keyword evidence="2" id="KW-1185">Reference proteome</keyword>
<reference evidence="1 2" key="1">
    <citation type="submission" date="2016-03" db="EMBL/GenBank/DDBJ databases">
        <title>Complete genome sequence of Pedobacter cryoconitis PAMC 27485.</title>
        <authorList>
            <person name="Lee J."/>
            <person name="Kim O.-S."/>
        </authorList>
    </citation>
    <scope>NUCLEOTIDE SEQUENCE [LARGE SCALE GENOMIC DNA]</scope>
    <source>
        <strain evidence="1 2">PAMC 27485</strain>
    </source>
</reference>
<protein>
    <submittedName>
        <fullName evidence="1">Uncharacterized protein</fullName>
    </submittedName>
</protein>
<sequence length="63" mass="7400">MQPQPTQNSEELLQNQDEYSYVPFDGFVNVNDIVTRRRQLRSTEFNAPEQTWEINIEQPSASL</sequence>
<dbReference type="Proteomes" id="UP000071561">
    <property type="component" value="Chromosome"/>
</dbReference>
<evidence type="ECO:0000313" key="1">
    <source>
        <dbReference type="EMBL" id="AMQ01755.1"/>
    </source>
</evidence>
<dbReference type="AlphaFoldDB" id="A0A127VKA7"/>
<dbReference type="OrthoDB" id="771369at2"/>
<name>A0A127VKA7_9SPHI</name>
<evidence type="ECO:0000313" key="2">
    <source>
        <dbReference type="Proteomes" id="UP000071561"/>
    </source>
</evidence>
<dbReference type="EMBL" id="CP014504">
    <property type="protein sequence ID" value="AMQ01755.1"/>
    <property type="molecule type" value="Genomic_DNA"/>
</dbReference>
<organism evidence="1 2">
    <name type="scientific">Pedobacter cryoconitis</name>
    <dbReference type="NCBI Taxonomy" id="188932"/>
    <lineage>
        <taxon>Bacteria</taxon>
        <taxon>Pseudomonadati</taxon>
        <taxon>Bacteroidota</taxon>
        <taxon>Sphingobacteriia</taxon>
        <taxon>Sphingobacteriales</taxon>
        <taxon>Sphingobacteriaceae</taxon>
        <taxon>Pedobacter</taxon>
    </lineage>
</organism>
<accession>A0A127VKA7</accession>
<proteinExistence type="predicted"/>
<dbReference type="RefSeq" id="WP_068406486.1">
    <property type="nucleotide sequence ID" value="NZ_CP014504.1"/>
</dbReference>
<dbReference type="KEGG" id="pcm:AY601_4936"/>
<dbReference type="PATRIC" id="fig|188932.3.peg.5116"/>
<gene>
    <name evidence="1" type="ORF">AY601_4936</name>
</gene>